<accession>A0AAW1E4Y9</accession>
<evidence type="ECO:0000313" key="1">
    <source>
        <dbReference type="EMBL" id="KAK9517574.1"/>
    </source>
</evidence>
<protein>
    <recommendedName>
        <fullName evidence="3">Reverse transcriptase zinc-binding domain-containing protein</fullName>
    </recommendedName>
</protein>
<reference evidence="1 2" key="1">
    <citation type="journal article" date="2024" name="Genome Biol. Evol.">
        <title>Chromosome-level genome assembly of the viviparous eelpout Zoarces viviparus.</title>
        <authorList>
            <person name="Fuhrmann N."/>
            <person name="Brasseur M.V."/>
            <person name="Bakowski C.E."/>
            <person name="Podsiadlowski L."/>
            <person name="Prost S."/>
            <person name="Krehenwinkel H."/>
            <person name="Mayer C."/>
        </authorList>
    </citation>
    <scope>NUCLEOTIDE SEQUENCE [LARGE SCALE GENOMIC DNA]</scope>
    <source>
        <strain evidence="1">NO-MEL_2022_Ind0_liver</strain>
    </source>
</reference>
<dbReference type="Proteomes" id="UP001488805">
    <property type="component" value="Unassembled WGS sequence"/>
</dbReference>
<evidence type="ECO:0000313" key="2">
    <source>
        <dbReference type="Proteomes" id="UP001488805"/>
    </source>
</evidence>
<organism evidence="1 2">
    <name type="scientific">Zoarces viviparus</name>
    <name type="common">Viviparous eelpout</name>
    <name type="synonym">Blennius viviparus</name>
    <dbReference type="NCBI Taxonomy" id="48416"/>
    <lineage>
        <taxon>Eukaryota</taxon>
        <taxon>Metazoa</taxon>
        <taxon>Chordata</taxon>
        <taxon>Craniata</taxon>
        <taxon>Vertebrata</taxon>
        <taxon>Euteleostomi</taxon>
        <taxon>Actinopterygii</taxon>
        <taxon>Neopterygii</taxon>
        <taxon>Teleostei</taxon>
        <taxon>Neoteleostei</taxon>
        <taxon>Acanthomorphata</taxon>
        <taxon>Eupercaria</taxon>
        <taxon>Perciformes</taxon>
        <taxon>Cottioidei</taxon>
        <taxon>Zoarcales</taxon>
        <taxon>Zoarcidae</taxon>
        <taxon>Zoarcinae</taxon>
        <taxon>Zoarces</taxon>
    </lineage>
</organism>
<dbReference type="EMBL" id="JBCEZU010000538">
    <property type="protein sequence ID" value="KAK9517574.1"/>
    <property type="molecule type" value="Genomic_DNA"/>
</dbReference>
<proteinExistence type="predicted"/>
<gene>
    <name evidence="1" type="ORF">VZT92_022933</name>
</gene>
<dbReference type="AlphaFoldDB" id="A0AAW1E4Y9"/>
<keyword evidence="2" id="KW-1185">Reference proteome</keyword>
<name>A0AAW1E4Y9_ZOAVI</name>
<sequence>MIARKTLIAKKREGGLDLIDISATRDALRVKLIGRFLDSKRQHPWKDTLAGPLAKYGERSSYNLYAFSPRNVTGGFPGFYREVLEAWDKFLPHLRPDVEYKEHVIRLPFLNSPFFSHKGRPLVSKALREAGLTTQGGVCGRGGDCLFFDKNKTLTGLKRAGGVFKTKQIMDLGMSITQGVEKSWRTLTSRGMLMQDDAVKFLLCQGAKSTSLPQIKTKVIYDILIQKLIKRPAAELRWAAIFPTKTVTSIWCNLAIPFLSHAVFNTDFKLRHRRYYSSIVLHQIHKLKFQRLCPVCGLEDEDFEHLILRCGALSGFKTYVCQFLKTGCGATAAQLAEWDWVWLFGLLRQGRGGITMQVNTLLSFARHAAVLRRNYALFENKKVNVKELFKNLLKAHLGLLHACREEVFTELFISRTALCKVGEGGGLVFNF</sequence>
<comment type="caution">
    <text evidence="1">The sequence shown here is derived from an EMBL/GenBank/DDBJ whole genome shotgun (WGS) entry which is preliminary data.</text>
</comment>
<evidence type="ECO:0008006" key="3">
    <source>
        <dbReference type="Google" id="ProtNLM"/>
    </source>
</evidence>